<dbReference type="Gene3D" id="2.60.120.10">
    <property type="entry name" value="Jelly Rolls"/>
    <property type="match status" value="1"/>
</dbReference>
<gene>
    <name evidence="3" type="ORF">CJ255_09340</name>
</gene>
<dbReference type="GO" id="GO:0003700">
    <property type="term" value="F:DNA-binding transcription factor activity"/>
    <property type="evidence" value="ECO:0007669"/>
    <property type="project" value="TreeGrafter"/>
</dbReference>
<dbReference type="CDD" id="cd00093">
    <property type="entry name" value="HTH_XRE"/>
    <property type="match status" value="1"/>
</dbReference>
<keyword evidence="4" id="KW-1185">Reference proteome</keyword>
<dbReference type="Pfam" id="PF01381">
    <property type="entry name" value="HTH_3"/>
    <property type="match status" value="1"/>
</dbReference>
<evidence type="ECO:0000259" key="2">
    <source>
        <dbReference type="PROSITE" id="PS50943"/>
    </source>
</evidence>
<feature type="domain" description="HTH cro/C1-type" evidence="2">
    <location>
        <begin position="34"/>
        <end position="88"/>
    </location>
</feature>
<dbReference type="InterPro" id="IPR010982">
    <property type="entry name" value="Lambda_DNA-bd_dom_sf"/>
</dbReference>
<name>A0A2A6RK99_9CHLR</name>
<dbReference type="SUPFAM" id="SSF51182">
    <property type="entry name" value="RmlC-like cupins"/>
    <property type="match status" value="1"/>
</dbReference>
<evidence type="ECO:0000313" key="4">
    <source>
        <dbReference type="Proteomes" id="UP000220527"/>
    </source>
</evidence>
<evidence type="ECO:0000313" key="3">
    <source>
        <dbReference type="EMBL" id="PDW03309.1"/>
    </source>
</evidence>
<accession>A0A2A6RK99</accession>
<dbReference type="SMART" id="SM00530">
    <property type="entry name" value="HTH_XRE"/>
    <property type="match status" value="1"/>
</dbReference>
<evidence type="ECO:0000256" key="1">
    <source>
        <dbReference type="ARBA" id="ARBA00023125"/>
    </source>
</evidence>
<comment type="caution">
    <text evidence="3">The sequence shown here is derived from an EMBL/GenBank/DDBJ whole genome shotgun (WGS) entry which is preliminary data.</text>
</comment>
<dbReference type="InterPro" id="IPR013096">
    <property type="entry name" value="Cupin_2"/>
</dbReference>
<dbReference type="InterPro" id="IPR001387">
    <property type="entry name" value="Cro/C1-type_HTH"/>
</dbReference>
<dbReference type="Gene3D" id="1.10.260.40">
    <property type="entry name" value="lambda repressor-like DNA-binding domains"/>
    <property type="match status" value="1"/>
</dbReference>
<dbReference type="SUPFAM" id="SSF47413">
    <property type="entry name" value="lambda repressor-like DNA-binding domains"/>
    <property type="match status" value="1"/>
</dbReference>
<dbReference type="CDD" id="cd02209">
    <property type="entry name" value="cupin_XRE_C"/>
    <property type="match status" value="1"/>
</dbReference>
<proteinExistence type="predicted"/>
<keyword evidence="1" id="KW-0238">DNA-binding</keyword>
<dbReference type="PANTHER" id="PTHR46797">
    <property type="entry name" value="HTH-TYPE TRANSCRIPTIONAL REGULATOR"/>
    <property type="match status" value="1"/>
</dbReference>
<dbReference type="GO" id="GO:0003677">
    <property type="term" value="F:DNA binding"/>
    <property type="evidence" value="ECO:0007669"/>
    <property type="project" value="UniProtKB-KW"/>
</dbReference>
<dbReference type="PANTHER" id="PTHR46797:SF2">
    <property type="entry name" value="TRANSCRIPTIONAL REGULATOR"/>
    <property type="match status" value="1"/>
</dbReference>
<dbReference type="RefSeq" id="WP_097643837.1">
    <property type="nucleotide sequence ID" value="NZ_NQWI01000033.1"/>
</dbReference>
<dbReference type="InterPro" id="IPR050807">
    <property type="entry name" value="TransReg_Diox_bact_type"/>
</dbReference>
<dbReference type="Pfam" id="PF07883">
    <property type="entry name" value="Cupin_2"/>
    <property type="match status" value="1"/>
</dbReference>
<dbReference type="PROSITE" id="PS50943">
    <property type="entry name" value="HTH_CROC1"/>
    <property type="match status" value="1"/>
</dbReference>
<protein>
    <submittedName>
        <fullName evidence="3">Cupin</fullName>
    </submittedName>
</protein>
<reference evidence="4" key="1">
    <citation type="submission" date="2017-08" db="EMBL/GenBank/DDBJ databases">
        <authorList>
            <person name="Grouzdev D.S."/>
            <person name="Gaisin V.A."/>
            <person name="Rysina M.S."/>
            <person name="Gorlenko V.M."/>
        </authorList>
    </citation>
    <scope>NUCLEOTIDE SEQUENCE [LARGE SCALE GENOMIC DNA]</scope>
    <source>
        <strain evidence="4">Kir15-3F</strain>
    </source>
</reference>
<dbReference type="InterPro" id="IPR014710">
    <property type="entry name" value="RmlC-like_jellyroll"/>
</dbReference>
<dbReference type="InterPro" id="IPR011051">
    <property type="entry name" value="RmlC_Cupin_sf"/>
</dbReference>
<dbReference type="AlphaFoldDB" id="A0A2A6RK99"/>
<dbReference type="OrthoDB" id="34624at2"/>
<dbReference type="GO" id="GO:0005829">
    <property type="term" value="C:cytosol"/>
    <property type="evidence" value="ECO:0007669"/>
    <property type="project" value="TreeGrafter"/>
</dbReference>
<dbReference type="Proteomes" id="UP000220527">
    <property type="component" value="Unassembled WGS sequence"/>
</dbReference>
<sequence>MSRSSTTLFSASELHAFTATGETPDHTLDVGRRLRSLREARRLTMRALAEASGLAVNTLSLIEHGKTSPSVSTLQQLAIALQVPISAFFEPDVPRSRVIFRKAEQYRTVPFSHGSLTDLGAGMTQRSFDPILLTLNPGAGSGDQAIAHPGQEFVFGLVGQITYIVLDQTYLIQPGDSLLFAATLPHQWKNTSEQPARALLVLCPYEVAGGSLAYHNHLGSS</sequence>
<dbReference type="EMBL" id="NQWI01000033">
    <property type="protein sequence ID" value="PDW03309.1"/>
    <property type="molecule type" value="Genomic_DNA"/>
</dbReference>
<organism evidence="3 4">
    <name type="scientific">Candidatus Viridilinea mediisalina</name>
    <dbReference type="NCBI Taxonomy" id="2024553"/>
    <lineage>
        <taxon>Bacteria</taxon>
        <taxon>Bacillati</taxon>
        <taxon>Chloroflexota</taxon>
        <taxon>Chloroflexia</taxon>
        <taxon>Chloroflexales</taxon>
        <taxon>Chloroflexineae</taxon>
        <taxon>Oscillochloridaceae</taxon>
        <taxon>Candidatus Viridilinea</taxon>
    </lineage>
</organism>